<evidence type="ECO:0000256" key="7">
    <source>
        <dbReference type="RuleBase" id="RU003540"/>
    </source>
</evidence>
<feature type="binding site" evidence="6">
    <location>
        <position position="24"/>
    </location>
    <ligand>
        <name>Ca(2+)</name>
        <dbReference type="ChEBI" id="CHEBI:29108"/>
        <label>1</label>
    </ligand>
</feature>
<dbReference type="GO" id="GO:0005737">
    <property type="term" value="C:cytoplasm"/>
    <property type="evidence" value="ECO:0007669"/>
    <property type="project" value="TreeGrafter"/>
</dbReference>
<dbReference type="AlphaFoldDB" id="A0A0C9RV05"/>
<dbReference type="GO" id="GO:0009408">
    <property type="term" value="P:response to heat"/>
    <property type="evidence" value="ECO:0007669"/>
    <property type="project" value="TreeGrafter"/>
</dbReference>
<keyword evidence="3 6" id="KW-0106">Calcium</keyword>
<proteinExistence type="inferred from homology"/>
<dbReference type="PROSITE" id="PS51897">
    <property type="entry name" value="ANNEXIN_2"/>
    <property type="match status" value="4"/>
</dbReference>
<feature type="binding site" evidence="6">
    <location>
        <position position="304"/>
    </location>
    <ligand>
        <name>Ca(2+)</name>
        <dbReference type="ChEBI" id="CHEBI:29108"/>
        <label>1</label>
    </ligand>
</feature>
<dbReference type="FunFam" id="1.10.220.10:FF:000001">
    <property type="entry name" value="Annexin"/>
    <property type="match status" value="1"/>
</dbReference>
<keyword evidence="2 7" id="KW-0677">Repeat</keyword>
<dbReference type="FunFam" id="1.10.220.10:FF:000006">
    <property type="entry name" value="Annexin"/>
    <property type="match status" value="1"/>
</dbReference>
<comment type="domain">
    <text evidence="7">A pair of annexin repeats may form one binding site for calcium and phospholipid.</text>
</comment>
<dbReference type="GO" id="GO:0009414">
    <property type="term" value="P:response to water deprivation"/>
    <property type="evidence" value="ECO:0007669"/>
    <property type="project" value="TreeGrafter"/>
</dbReference>
<dbReference type="PROSITE" id="PS00223">
    <property type="entry name" value="ANNEXIN_1"/>
    <property type="match status" value="1"/>
</dbReference>
<dbReference type="GO" id="GO:0005509">
    <property type="term" value="F:calcium ion binding"/>
    <property type="evidence" value="ECO:0007669"/>
    <property type="project" value="InterPro"/>
</dbReference>
<keyword evidence="4 7" id="KW-0041">Annexin</keyword>
<comment type="similarity">
    <text evidence="7">Belongs to the annexin family.</text>
</comment>
<feature type="binding site" evidence="6">
    <location>
        <position position="68"/>
    </location>
    <ligand>
        <name>Ca(2+)</name>
        <dbReference type="ChEBI" id="CHEBI:29108"/>
        <label>1</label>
    </ligand>
</feature>
<dbReference type="PRINTS" id="PR00196">
    <property type="entry name" value="ANNEXIN"/>
</dbReference>
<evidence type="ECO:0000313" key="8">
    <source>
        <dbReference type="EMBL" id="JAG87654.1"/>
    </source>
</evidence>
<dbReference type="GO" id="GO:0009651">
    <property type="term" value="P:response to salt stress"/>
    <property type="evidence" value="ECO:0007669"/>
    <property type="project" value="TreeGrafter"/>
</dbReference>
<sequence length="314" mass="36393">MSTITVPVPTPSPTEDAEQLRKAFEGWGTNEKFIIEILGHRIAAQRKAIRHAYKQLYEEDILKRLESELTRHFEKALLLWALEPAERDALLAHEAIRKWNPKNRSLLEISCARSSNELWMVRQAYHARYKKSLEEDVASHTQGDFRKLLVALVSSYRYEGPEVDMHLAKSEAKQLHEAIQDKAFNHEEIIRILSTRSKAQLNATFNHYKDEYGDHINKALKNEKAEDFLDTLRVVIKCICFPEKYFAKVLRLSLDKLGTDEEGLMRVVVTRAEIDMKGIKEQYYKRTSKSLEHAIAVDTTGDYEDFMLTLIGKE</sequence>
<dbReference type="PRINTS" id="PR01814">
    <property type="entry name" value="ANNEXINPLANT"/>
</dbReference>
<evidence type="ECO:0000256" key="3">
    <source>
        <dbReference type="ARBA" id="ARBA00022837"/>
    </source>
</evidence>
<dbReference type="Pfam" id="PF00191">
    <property type="entry name" value="Annexin"/>
    <property type="match status" value="4"/>
</dbReference>
<dbReference type="SUPFAM" id="SSF47874">
    <property type="entry name" value="Annexin"/>
    <property type="match status" value="1"/>
</dbReference>
<dbReference type="PANTHER" id="PTHR10502:SF104">
    <property type="entry name" value="ANNEXIN D1"/>
    <property type="match status" value="1"/>
</dbReference>
<evidence type="ECO:0000256" key="2">
    <source>
        <dbReference type="ARBA" id="ARBA00022737"/>
    </source>
</evidence>
<dbReference type="FunFam" id="1.10.220.10:FF:000008">
    <property type="entry name" value="Annexin"/>
    <property type="match status" value="1"/>
</dbReference>
<feature type="binding site" evidence="6">
    <location>
        <position position="28"/>
    </location>
    <ligand>
        <name>Ca(2+)</name>
        <dbReference type="ChEBI" id="CHEBI:29108"/>
        <label>1</label>
    </ligand>
</feature>
<dbReference type="SMART" id="SM00335">
    <property type="entry name" value="ANX"/>
    <property type="match status" value="4"/>
</dbReference>
<evidence type="ECO:0000256" key="4">
    <source>
        <dbReference type="ARBA" id="ARBA00023216"/>
    </source>
</evidence>
<dbReference type="Gene3D" id="1.10.220.10">
    <property type="entry name" value="Annexin"/>
    <property type="match status" value="4"/>
</dbReference>
<evidence type="ECO:0000256" key="6">
    <source>
        <dbReference type="PIRSR" id="PIRSR609118-1"/>
    </source>
</evidence>
<evidence type="ECO:0000256" key="1">
    <source>
        <dbReference type="ARBA" id="ARBA00022723"/>
    </source>
</evidence>
<dbReference type="InterPro" id="IPR009118">
    <property type="entry name" value="AnnexinD_plant"/>
</dbReference>
<reference evidence="8" key="1">
    <citation type="submission" date="2015-02" db="EMBL/GenBank/DDBJ databases">
        <title>A transcriptome of Wollemia nobilis - a relic of Gondwana.</title>
        <authorList>
            <person name="Chia J.Y."/>
            <person name="Leong Y.S."/>
            <person name="Abdul Karim S."/>
            <person name="Wan Azmi N."/>
            <person name="Hercus R."/>
            <person name="Croft L."/>
        </authorList>
    </citation>
    <scope>NUCLEOTIDE SEQUENCE</scope>
    <source>
        <strain evidence="8">MaeBrown</strain>
        <tissue evidence="8">Leaf</tissue>
    </source>
</reference>
<feature type="binding site" evidence="6">
    <location>
        <position position="299"/>
    </location>
    <ligand>
        <name>Ca(2+)</name>
        <dbReference type="ChEBI" id="CHEBI:29108"/>
        <label>1</label>
    </ligand>
</feature>
<dbReference type="GO" id="GO:0005544">
    <property type="term" value="F:calcium-dependent phospholipid binding"/>
    <property type="evidence" value="ECO:0007669"/>
    <property type="project" value="UniProtKB-KW"/>
</dbReference>
<dbReference type="InterPro" id="IPR018502">
    <property type="entry name" value="Annexin_repeat"/>
</dbReference>
<dbReference type="GO" id="GO:0005886">
    <property type="term" value="C:plasma membrane"/>
    <property type="evidence" value="ECO:0007669"/>
    <property type="project" value="TreeGrafter"/>
</dbReference>
<feature type="binding site" evidence="6">
    <location>
        <position position="256"/>
    </location>
    <ligand>
        <name>Ca(2+)</name>
        <dbReference type="ChEBI" id="CHEBI:29108"/>
        <label>1</label>
    </ligand>
</feature>
<dbReference type="InterPro" id="IPR037104">
    <property type="entry name" value="Annexin_sf"/>
</dbReference>
<feature type="binding site" evidence="6">
    <location>
        <position position="26"/>
    </location>
    <ligand>
        <name>Ca(2+)</name>
        <dbReference type="ChEBI" id="CHEBI:29108"/>
        <label>1</label>
    </ligand>
</feature>
<dbReference type="GO" id="GO:0009409">
    <property type="term" value="P:response to cold"/>
    <property type="evidence" value="ECO:0007669"/>
    <property type="project" value="TreeGrafter"/>
</dbReference>
<feature type="binding site" evidence="6">
    <location>
        <position position="258"/>
    </location>
    <ligand>
        <name>Ca(2+)</name>
        <dbReference type="ChEBI" id="CHEBI:29108"/>
        <label>1</label>
    </ligand>
</feature>
<dbReference type="FunFam" id="1.10.220.10:FF:000009">
    <property type="entry name" value="Annexin"/>
    <property type="match status" value="1"/>
</dbReference>
<feature type="binding site" evidence="6">
    <location>
        <position position="298"/>
    </location>
    <ligand>
        <name>Ca(2+)</name>
        <dbReference type="ChEBI" id="CHEBI:29108"/>
        <label>3</label>
    </ligand>
</feature>
<accession>A0A0C9RV05</accession>
<feature type="binding site" evidence="6">
    <location>
        <position position="296"/>
    </location>
    <ligand>
        <name>Ca(2+)</name>
        <dbReference type="ChEBI" id="CHEBI:29108"/>
        <label>1</label>
    </ligand>
</feature>
<dbReference type="EMBL" id="GCHU01011736">
    <property type="protein sequence ID" value="JAG87654.1"/>
    <property type="molecule type" value="Transcribed_RNA"/>
</dbReference>
<evidence type="ECO:0000256" key="5">
    <source>
        <dbReference type="ARBA" id="ARBA00023302"/>
    </source>
</evidence>
<protein>
    <recommendedName>
        <fullName evidence="7">Annexin</fullName>
    </recommendedName>
</protein>
<dbReference type="PANTHER" id="PTHR10502">
    <property type="entry name" value="ANNEXIN"/>
    <property type="match status" value="1"/>
</dbReference>
<keyword evidence="1 6" id="KW-0479">Metal-binding</keyword>
<dbReference type="InterPro" id="IPR018252">
    <property type="entry name" value="Annexin_repeat_CS"/>
</dbReference>
<keyword evidence="5 7" id="KW-0111">Calcium/phospholipid-binding</keyword>
<dbReference type="InterPro" id="IPR001464">
    <property type="entry name" value="Annexin"/>
</dbReference>
<organism evidence="8">
    <name type="scientific">Wollemia nobilis</name>
    <dbReference type="NCBI Taxonomy" id="56998"/>
    <lineage>
        <taxon>Eukaryota</taxon>
        <taxon>Viridiplantae</taxon>
        <taxon>Streptophyta</taxon>
        <taxon>Embryophyta</taxon>
        <taxon>Tracheophyta</taxon>
        <taxon>Spermatophyta</taxon>
        <taxon>Pinopsida</taxon>
        <taxon>Pinidae</taxon>
        <taxon>Conifers II</taxon>
        <taxon>Araucariales</taxon>
        <taxon>Araucariaceae</taxon>
        <taxon>Wollemia</taxon>
    </lineage>
</organism>
<dbReference type="GO" id="GO:0001786">
    <property type="term" value="F:phosphatidylserine binding"/>
    <property type="evidence" value="ECO:0007669"/>
    <property type="project" value="TreeGrafter"/>
</dbReference>
<name>A0A0C9RV05_9CONI</name>